<gene>
    <name evidence="5" type="ORF">J2736_001142</name>
</gene>
<dbReference type="InterPro" id="IPR003313">
    <property type="entry name" value="AraC-bd"/>
</dbReference>
<dbReference type="Proteomes" id="UP001267290">
    <property type="component" value="Unassembled WGS sequence"/>
</dbReference>
<evidence type="ECO:0000259" key="4">
    <source>
        <dbReference type="PROSITE" id="PS01124"/>
    </source>
</evidence>
<dbReference type="Gene3D" id="2.60.120.280">
    <property type="entry name" value="Regulatory protein AraC"/>
    <property type="match status" value="1"/>
</dbReference>
<dbReference type="SUPFAM" id="SSF51215">
    <property type="entry name" value="Regulatory protein AraC"/>
    <property type="match status" value="1"/>
</dbReference>
<evidence type="ECO:0000313" key="5">
    <source>
        <dbReference type="EMBL" id="MDR6549959.1"/>
    </source>
</evidence>
<dbReference type="PRINTS" id="PR00032">
    <property type="entry name" value="HTHARAC"/>
</dbReference>
<keyword evidence="3" id="KW-0804">Transcription</keyword>
<dbReference type="RefSeq" id="WP_310224284.1">
    <property type="nucleotide sequence ID" value="NZ_JAVDSB010000001.1"/>
</dbReference>
<name>A0ABU1NR77_9BACL</name>
<evidence type="ECO:0000256" key="3">
    <source>
        <dbReference type="ARBA" id="ARBA00023163"/>
    </source>
</evidence>
<dbReference type="InterPro" id="IPR037923">
    <property type="entry name" value="HTH-like"/>
</dbReference>
<dbReference type="InterPro" id="IPR018060">
    <property type="entry name" value="HTH_AraC"/>
</dbReference>
<comment type="caution">
    <text evidence="5">The sequence shown here is derived from an EMBL/GenBank/DDBJ whole genome shotgun (WGS) entry which is preliminary data.</text>
</comment>
<evidence type="ECO:0000256" key="2">
    <source>
        <dbReference type="ARBA" id="ARBA00023125"/>
    </source>
</evidence>
<accession>A0ABU1NR77</accession>
<dbReference type="Pfam" id="PF02311">
    <property type="entry name" value="AraC_binding"/>
    <property type="match status" value="1"/>
</dbReference>
<dbReference type="InterPro" id="IPR009057">
    <property type="entry name" value="Homeodomain-like_sf"/>
</dbReference>
<sequence length="275" mass="31716">MYKLISIGHSSVSDENYRWDGLKRGGQGIIFQYTLKGAGKLRIGNEGYTVPKGHAFIVAIPSDHEYAFDASSGEPWEFIWIRFEGVKEDWLRHDLLQPYGPVLELESDTAPIHLLWRLYTDTAENKLNDRFDLSLRIYEWLLALQRCFIEGGAPSQLDIPPPYKRVAAYIQKHLAEDLTLDQLADIAELDKYYLCKMFPLYYRVTPMDYVRNRRIEQAAELLRDPGLSITVIAALCGYSSLSYFGKVFHKMVGMSPLAFRHSEISESDDYLRFLE</sequence>
<dbReference type="InterPro" id="IPR020449">
    <property type="entry name" value="Tscrpt_reg_AraC-type_HTH"/>
</dbReference>
<evidence type="ECO:0000313" key="6">
    <source>
        <dbReference type="Proteomes" id="UP001267290"/>
    </source>
</evidence>
<dbReference type="Pfam" id="PF12833">
    <property type="entry name" value="HTH_18"/>
    <property type="match status" value="1"/>
</dbReference>
<proteinExistence type="predicted"/>
<dbReference type="Gene3D" id="1.10.10.60">
    <property type="entry name" value="Homeodomain-like"/>
    <property type="match status" value="2"/>
</dbReference>
<dbReference type="PROSITE" id="PS01124">
    <property type="entry name" value="HTH_ARAC_FAMILY_2"/>
    <property type="match status" value="1"/>
</dbReference>
<feature type="domain" description="HTH araC/xylS-type" evidence="4">
    <location>
        <begin position="164"/>
        <end position="262"/>
    </location>
</feature>
<dbReference type="SMART" id="SM00342">
    <property type="entry name" value="HTH_ARAC"/>
    <property type="match status" value="1"/>
</dbReference>
<keyword evidence="2" id="KW-0238">DNA-binding</keyword>
<protein>
    <submittedName>
        <fullName evidence="5">AraC-like DNA-binding protein</fullName>
    </submittedName>
</protein>
<keyword evidence="6" id="KW-1185">Reference proteome</keyword>
<dbReference type="PANTHER" id="PTHR43280:SF28">
    <property type="entry name" value="HTH-TYPE TRANSCRIPTIONAL ACTIVATOR RHAS"/>
    <property type="match status" value="1"/>
</dbReference>
<reference evidence="5 6" key="1">
    <citation type="submission" date="2023-07" db="EMBL/GenBank/DDBJ databases">
        <title>Sorghum-associated microbial communities from plants grown in Nebraska, USA.</title>
        <authorList>
            <person name="Schachtman D."/>
        </authorList>
    </citation>
    <scope>NUCLEOTIDE SEQUENCE [LARGE SCALE GENOMIC DNA]</scope>
    <source>
        <strain evidence="5 6">CC258</strain>
    </source>
</reference>
<evidence type="ECO:0000256" key="1">
    <source>
        <dbReference type="ARBA" id="ARBA00023015"/>
    </source>
</evidence>
<dbReference type="PANTHER" id="PTHR43280">
    <property type="entry name" value="ARAC-FAMILY TRANSCRIPTIONAL REGULATOR"/>
    <property type="match status" value="1"/>
</dbReference>
<organism evidence="5 6">
    <name type="scientific">Paenibacillus qinlingensis</name>
    <dbReference type="NCBI Taxonomy" id="1837343"/>
    <lineage>
        <taxon>Bacteria</taxon>
        <taxon>Bacillati</taxon>
        <taxon>Bacillota</taxon>
        <taxon>Bacilli</taxon>
        <taxon>Bacillales</taxon>
        <taxon>Paenibacillaceae</taxon>
        <taxon>Paenibacillus</taxon>
    </lineage>
</organism>
<dbReference type="SUPFAM" id="SSF46689">
    <property type="entry name" value="Homeodomain-like"/>
    <property type="match status" value="2"/>
</dbReference>
<dbReference type="EMBL" id="JAVDSB010000001">
    <property type="protein sequence ID" value="MDR6549959.1"/>
    <property type="molecule type" value="Genomic_DNA"/>
</dbReference>
<keyword evidence="1" id="KW-0805">Transcription regulation</keyword>